<comment type="caution">
    <text evidence="2">The sequence shown here is derived from an EMBL/GenBank/DDBJ whole genome shotgun (WGS) entry which is preliminary data.</text>
</comment>
<dbReference type="Proteomes" id="UP000008553">
    <property type="component" value="Unassembled WGS sequence"/>
</dbReference>
<accession>Q7RC24</accession>
<feature type="transmembrane region" description="Helical" evidence="1">
    <location>
        <begin position="6"/>
        <end position="28"/>
    </location>
</feature>
<dbReference type="EMBL" id="AABL01001960">
    <property type="protein sequence ID" value="EAA18087.1"/>
    <property type="molecule type" value="Genomic_DNA"/>
</dbReference>
<dbReference type="InParanoid" id="Q7RC24"/>
<evidence type="ECO:0000256" key="1">
    <source>
        <dbReference type="SAM" id="Phobius"/>
    </source>
</evidence>
<reference evidence="2 3" key="1">
    <citation type="journal article" date="2002" name="Nature">
        <title>Genome sequence and comparative analysis of the model rodent malaria parasite Plasmodium yoelii yoelii.</title>
        <authorList>
            <person name="Carlton J.M."/>
            <person name="Angiuoli S.V."/>
            <person name="Suh B.B."/>
            <person name="Kooij T.W."/>
            <person name="Pertea M."/>
            <person name="Silva J.C."/>
            <person name="Ermolaeva M.D."/>
            <person name="Allen J.E."/>
            <person name="Selengut J.D."/>
            <person name="Koo H.L."/>
            <person name="Peterson J.D."/>
            <person name="Pop M."/>
            <person name="Kosack D.S."/>
            <person name="Shumway M.F."/>
            <person name="Bidwell S.L."/>
            <person name="Shallom S.J."/>
            <person name="van Aken S.E."/>
            <person name="Riedmuller S.B."/>
            <person name="Feldblyum T.V."/>
            <person name="Cho J.K."/>
            <person name="Quackenbush J."/>
            <person name="Sedegah M."/>
            <person name="Shoaibi A."/>
            <person name="Cummings L.M."/>
            <person name="Florens L."/>
            <person name="Yates J.R."/>
            <person name="Raine J.D."/>
            <person name="Sinden R.E."/>
            <person name="Harris M.A."/>
            <person name="Cunningham D.A."/>
            <person name="Preiser P.R."/>
            <person name="Bergman L.W."/>
            <person name="Vaidya A.B."/>
            <person name="van Lin L.H."/>
            <person name="Janse C.J."/>
            <person name="Waters A.P."/>
            <person name="Smith H.O."/>
            <person name="White O.R."/>
            <person name="Salzberg S.L."/>
            <person name="Venter J.C."/>
            <person name="Fraser C.M."/>
            <person name="Hoffman S.L."/>
            <person name="Gardner M.J."/>
            <person name="Carucci D.J."/>
        </authorList>
    </citation>
    <scope>NUCLEOTIDE SEQUENCE [LARGE SCALE GENOMIC DNA]</scope>
    <source>
        <strain evidence="2 3">17XNL</strain>
    </source>
</reference>
<evidence type="ECO:0000313" key="2">
    <source>
        <dbReference type="EMBL" id="EAA18087.1"/>
    </source>
</evidence>
<organism evidence="2 3">
    <name type="scientific">Plasmodium yoelii yoelii</name>
    <dbReference type="NCBI Taxonomy" id="73239"/>
    <lineage>
        <taxon>Eukaryota</taxon>
        <taxon>Sar</taxon>
        <taxon>Alveolata</taxon>
        <taxon>Apicomplexa</taxon>
        <taxon>Aconoidasida</taxon>
        <taxon>Haemosporida</taxon>
        <taxon>Plasmodiidae</taxon>
        <taxon>Plasmodium</taxon>
        <taxon>Plasmodium (Vinckeia)</taxon>
    </lineage>
</organism>
<evidence type="ECO:0000313" key="3">
    <source>
        <dbReference type="Proteomes" id="UP000008553"/>
    </source>
</evidence>
<name>Q7RC24_PLAYO</name>
<keyword evidence="1" id="KW-1133">Transmembrane helix</keyword>
<feature type="non-terminal residue" evidence="2">
    <location>
        <position position="44"/>
    </location>
</feature>
<proteinExistence type="predicted"/>
<keyword evidence="1" id="KW-0812">Transmembrane</keyword>
<protein>
    <submittedName>
        <fullName evidence="2">Uncharacterized protein</fullName>
    </submittedName>
</protein>
<dbReference type="AlphaFoldDB" id="Q7RC24"/>
<dbReference type="PaxDb" id="73239-Q7RC24"/>
<keyword evidence="3" id="KW-1185">Reference proteome</keyword>
<gene>
    <name evidence="2" type="ORF">PY05960</name>
</gene>
<sequence length="44" mass="5340">MGLLNIYKLIKITLCYLLTYFFVNFLFIKEKSIIYMIKLISFIL</sequence>
<keyword evidence="1" id="KW-0472">Membrane</keyword>